<dbReference type="SMART" id="SM00454">
    <property type="entry name" value="SAM"/>
    <property type="match status" value="1"/>
</dbReference>
<protein>
    <recommendedName>
        <fullName evidence="1">SAM domain-containing protein</fullName>
    </recommendedName>
</protein>
<sequence length="180" mass="20541">MDYMPNPGSSNQNAPSAWPLPSMWTFLDVHRYICDIGYSKYANCFSRNAINGARLGDLSVYDLQRFGVKSIADAIRLHAIITKTCNIKLYNFEGMDEPPNVSYRGAGNSNILPVLPVCHDKLKLPTIPGRHCIMNPRDMCLPYRDAGDRCYRYNLPVQSYHDHCMVIGRTDVWQLYNSLF</sequence>
<evidence type="ECO:0000313" key="3">
    <source>
        <dbReference type="Proteomes" id="UP001497497"/>
    </source>
</evidence>
<organism evidence="2 3">
    <name type="scientific">Lymnaea stagnalis</name>
    <name type="common">Great pond snail</name>
    <name type="synonym">Helix stagnalis</name>
    <dbReference type="NCBI Taxonomy" id="6523"/>
    <lineage>
        <taxon>Eukaryota</taxon>
        <taxon>Metazoa</taxon>
        <taxon>Spiralia</taxon>
        <taxon>Lophotrochozoa</taxon>
        <taxon>Mollusca</taxon>
        <taxon>Gastropoda</taxon>
        <taxon>Heterobranchia</taxon>
        <taxon>Euthyneura</taxon>
        <taxon>Panpulmonata</taxon>
        <taxon>Hygrophila</taxon>
        <taxon>Lymnaeoidea</taxon>
        <taxon>Lymnaeidae</taxon>
        <taxon>Lymnaea</taxon>
    </lineage>
</organism>
<dbReference type="Gene3D" id="1.10.150.50">
    <property type="entry name" value="Transcription Factor, Ets-1"/>
    <property type="match status" value="1"/>
</dbReference>
<dbReference type="Proteomes" id="UP001497497">
    <property type="component" value="Unassembled WGS sequence"/>
</dbReference>
<dbReference type="InterPro" id="IPR001660">
    <property type="entry name" value="SAM"/>
</dbReference>
<evidence type="ECO:0000259" key="1">
    <source>
        <dbReference type="PROSITE" id="PS50105"/>
    </source>
</evidence>
<gene>
    <name evidence="2" type="ORF">GSLYS_00008558001</name>
</gene>
<feature type="domain" description="SAM" evidence="1">
    <location>
        <begin position="24"/>
        <end position="77"/>
    </location>
</feature>
<comment type="caution">
    <text evidence="2">The sequence shown here is derived from an EMBL/GenBank/DDBJ whole genome shotgun (WGS) entry which is preliminary data.</text>
</comment>
<dbReference type="Pfam" id="PF00536">
    <property type="entry name" value="SAM_1"/>
    <property type="match status" value="1"/>
</dbReference>
<dbReference type="EMBL" id="CAXITT010000176">
    <property type="protein sequence ID" value="CAL1534598.1"/>
    <property type="molecule type" value="Genomic_DNA"/>
</dbReference>
<accession>A0AAV2HM80</accession>
<proteinExistence type="predicted"/>
<dbReference type="PROSITE" id="PS50105">
    <property type="entry name" value="SAM_DOMAIN"/>
    <property type="match status" value="1"/>
</dbReference>
<keyword evidence="3" id="KW-1185">Reference proteome</keyword>
<dbReference type="AlphaFoldDB" id="A0AAV2HM80"/>
<evidence type="ECO:0000313" key="2">
    <source>
        <dbReference type="EMBL" id="CAL1534598.1"/>
    </source>
</evidence>
<name>A0AAV2HM80_LYMST</name>
<dbReference type="InterPro" id="IPR013761">
    <property type="entry name" value="SAM/pointed_sf"/>
</dbReference>
<reference evidence="2 3" key="1">
    <citation type="submission" date="2024-04" db="EMBL/GenBank/DDBJ databases">
        <authorList>
            <consortium name="Genoscope - CEA"/>
            <person name="William W."/>
        </authorList>
    </citation>
    <scope>NUCLEOTIDE SEQUENCE [LARGE SCALE GENOMIC DNA]</scope>
</reference>
<dbReference type="SUPFAM" id="SSF47769">
    <property type="entry name" value="SAM/Pointed domain"/>
    <property type="match status" value="1"/>
</dbReference>